<sequence>MSENELMKGNEFIRKIKRLAKKRGIEAYVDKKRGKGSHVTLYFGERLTIVRNPSQELKTGTIKAMLKQLGLEENDII</sequence>
<protein>
    <recommendedName>
        <fullName evidence="10">YcfA family protein</fullName>
    </recommendedName>
</protein>
<dbReference type="InterPro" id="IPR038570">
    <property type="entry name" value="HicA_sf"/>
</dbReference>
<evidence type="ECO:0008006" key="10">
    <source>
        <dbReference type="Google" id="ProtNLM"/>
    </source>
</evidence>
<dbReference type="AlphaFoldDB" id="T2IJP4"/>
<proteinExistence type="inferred from homology"/>
<comment type="caution">
    <text evidence="8">The sequence shown here is derived from an EMBL/GenBank/DDBJ whole genome shotgun (WGS) entry which is preliminary data.</text>
</comment>
<dbReference type="SUPFAM" id="SSF54786">
    <property type="entry name" value="YcfA/nrd intein domain"/>
    <property type="match status" value="1"/>
</dbReference>
<keyword evidence="3" id="KW-0540">Nuclease</keyword>
<dbReference type="GO" id="GO:0004519">
    <property type="term" value="F:endonuclease activity"/>
    <property type="evidence" value="ECO:0007669"/>
    <property type="project" value="UniProtKB-KW"/>
</dbReference>
<keyword evidence="2" id="KW-1277">Toxin-antitoxin system</keyword>
<evidence type="ECO:0000256" key="4">
    <source>
        <dbReference type="ARBA" id="ARBA00022759"/>
    </source>
</evidence>
<reference evidence="8 9" key="2">
    <citation type="submission" date="2013-09" db="EMBL/GenBank/DDBJ databases">
        <title>Whole genome comparison of six Crocosphaera watsonii strains with differing phenotypes.</title>
        <authorList>
            <person name="Bench S.R."/>
            <person name="Heller P."/>
            <person name="Frank I."/>
            <person name="Arciniega M."/>
            <person name="Shilova I.N."/>
            <person name="Zehr J.P."/>
        </authorList>
    </citation>
    <scope>NUCLEOTIDE SEQUENCE [LARGE SCALE GENOMIC DNA]</scope>
    <source>
        <strain evidence="8 9">WH 0005</strain>
    </source>
</reference>
<dbReference type="Pfam" id="PF07927">
    <property type="entry name" value="HicA_toxin"/>
    <property type="match status" value="1"/>
</dbReference>
<keyword evidence="5" id="KW-0378">Hydrolase</keyword>
<evidence type="ECO:0000313" key="9">
    <source>
        <dbReference type="Proteomes" id="UP000017981"/>
    </source>
</evidence>
<evidence type="ECO:0000256" key="7">
    <source>
        <dbReference type="ARBA" id="ARBA00023016"/>
    </source>
</evidence>
<evidence type="ECO:0000256" key="2">
    <source>
        <dbReference type="ARBA" id="ARBA00022649"/>
    </source>
</evidence>
<dbReference type="GO" id="GO:0016787">
    <property type="term" value="F:hydrolase activity"/>
    <property type="evidence" value="ECO:0007669"/>
    <property type="project" value="UniProtKB-KW"/>
</dbReference>
<keyword evidence="7" id="KW-0346">Stress response</keyword>
<dbReference type="GO" id="GO:0003729">
    <property type="term" value="F:mRNA binding"/>
    <property type="evidence" value="ECO:0007669"/>
    <property type="project" value="InterPro"/>
</dbReference>
<evidence type="ECO:0000256" key="6">
    <source>
        <dbReference type="ARBA" id="ARBA00022884"/>
    </source>
</evidence>
<evidence type="ECO:0000256" key="3">
    <source>
        <dbReference type="ARBA" id="ARBA00022722"/>
    </source>
</evidence>
<keyword evidence="4" id="KW-0255">Endonuclease</keyword>
<reference evidence="8 9" key="1">
    <citation type="submission" date="2013-01" db="EMBL/GenBank/DDBJ databases">
        <authorList>
            <person name="Bench S."/>
        </authorList>
    </citation>
    <scope>NUCLEOTIDE SEQUENCE [LARGE SCALE GENOMIC DNA]</scope>
    <source>
        <strain evidence="8 9">WH 0005</strain>
    </source>
</reference>
<accession>T2IJP4</accession>
<evidence type="ECO:0000256" key="1">
    <source>
        <dbReference type="ARBA" id="ARBA00006620"/>
    </source>
</evidence>
<dbReference type="Gene3D" id="3.30.920.30">
    <property type="entry name" value="Hypothetical protein"/>
    <property type="match status" value="1"/>
</dbReference>
<dbReference type="EMBL" id="CAQL01000032">
    <property type="protein sequence ID" value="CCQ53776.1"/>
    <property type="molecule type" value="Genomic_DNA"/>
</dbReference>
<organism evidence="8 9">
    <name type="scientific">Crocosphaera watsonii WH 0005</name>
    <dbReference type="NCBI Taxonomy" id="423472"/>
    <lineage>
        <taxon>Bacteria</taxon>
        <taxon>Bacillati</taxon>
        <taxon>Cyanobacteriota</taxon>
        <taxon>Cyanophyceae</taxon>
        <taxon>Oscillatoriophycideae</taxon>
        <taxon>Chroococcales</taxon>
        <taxon>Aphanothecaceae</taxon>
        <taxon>Crocosphaera</taxon>
    </lineage>
</organism>
<evidence type="ECO:0000313" key="8">
    <source>
        <dbReference type="EMBL" id="CCQ53776.1"/>
    </source>
</evidence>
<gene>
    <name evidence="8" type="ORF">CWATWH0005_1258</name>
</gene>
<dbReference type="InterPro" id="IPR012933">
    <property type="entry name" value="HicA_mRNA_interferase"/>
</dbReference>
<name>T2IJP4_CROWT</name>
<keyword evidence="6" id="KW-0694">RNA-binding</keyword>
<dbReference type="Proteomes" id="UP000017981">
    <property type="component" value="Unassembled WGS sequence"/>
</dbReference>
<evidence type="ECO:0000256" key="5">
    <source>
        <dbReference type="ARBA" id="ARBA00022801"/>
    </source>
</evidence>
<comment type="similarity">
    <text evidence="1">Belongs to the HicA mRNA interferase family.</text>
</comment>